<evidence type="ECO:0000256" key="1">
    <source>
        <dbReference type="SAM" id="MobiDB-lite"/>
    </source>
</evidence>
<proteinExistence type="predicted"/>
<evidence type="ECO:0000313" key="3">
    <source>
        <dbReference type="Proteomes" id="UP001596220"/>
    </source>
</evidence>
<accession>A0ABW1PFW4</accession>
<feature type="region of interest" description="Disordered" evidence="1">
    <location>
        <begin position="147"/>
        <end position="230"/>
    </location>
</feature>
<gene>
    <name evidence="2" type="ORF">ACFP3R_34490</name>
</gene>
<protein>
    <submittedName>
        <fullName evidence="2">Uncharacterized protein</fullName>
    </submittedName>
</protein>
<evidence type="ECO:0000313" key="2">
    <source>
        <dbReference type="EMBL" id="MFC6094403.1"/>
    </source>
</evidence>
<dbReference type="Proteomes" id="UP001596220">
    <property type="component" value="Unassembled WGS sequence"/>
</dbReference>
<keyword evidence="3" id="KW-1185">Reference proteome</keyword>
<reference evidence="3" key="1">
    <citation type="journal article" date="2019" name="Int. J. Syst. Evol. Microbiol.">
        <title>The Global Catalogue of Microorganisms (GCM) 10K type strain sequencing project: providing services to taxonomists for standard genome sequencing and annotation.</title>
        <authorList>
            <consortium name="The Broad Institute Genomics Platform"/>
            <consortium name="The Broad Institute Genome Sequencing Center for Infectious Disease"/>
            <person name="Wu L."/>
            <person name="Ma J."/>
        </authorList>
    </citation>
    <scope>NUCLEOTIDE SEQUENCE [LARGE SCALE GENOMIC DNA]</scope>
    <source>
        <strain evidence="3">CGMCC 4.7246</strain>
    </source>
</reference>
<comment type="caution">
    <text evidence="2">The sequence shown here is derived from an EMBL/GenBank/DDBJ whole genome shotgun (WGS) entry which is preliminary data.</text>
</comment>
<dbReference type="EMBL" id="JBHSQO010000063">
    <property type="protein sequence ID" value="MFC6094403.1"/>
    <property type="molecule type" value="Genomic_DNA"/>
</dbReference>
<name>A0ABW1PFW4_9PSEU</name>
<organism evidence="2 3">
    <name type="scientific">Saccharothrix lopnurensis</name>
    <dbReference type="NCBI Taxonomy" id="1670621"/>
    <lineage>
        <taxon>Bacteria</taxon>
        <taxon>Bacillati</taxon>
        <taxon>Actinomycetota</taxon>
        <taxon>Actinomycetes</taxon>
        <taxon>Pseudonocardiales</taxon>
        <taxon>Pseudonocardiaceae</taxon>
        <taxon>Saccharothrix</taxon>
    </lineage>
</organism>
<sequence length="230" mass="24583">MSRGEQAALTTSSWAGSDRWVDLVTALPGSALPLPSPETPPERVVEALTSLLVALLAARTPGDRAAYRALREAQEDVYSSAAFYFEPVLKVMAGDPCATPDVMRDVVRLGSFLDAQPDYLVICARPMLVRDGDNTTAFEVLDRVSREHGPLRPHRRGAGPLRRTGDRSPGAGAGRGLRRPGGVPGPVRPRRARRDRPGPGHPAEVGDGLPRSGSPAGLRPPHTIRWSLGA</sequence>
<dbReference type="RefSeq" id="WP_380642621.1">
    <property type="nucleotide sequence ID" value="NZ_JBHSQO010000063.1"/>
</dbReference>